<dbReference type="VEuPathDB" id="FungiDB:CJJ07_001572"/>
<dbReference type="STRING" id="498019.A0A2H1A7L3"/>
<proteinExistence type="predicted"/>
<dbReference type="InterPro" id="IPR016024">
    <property type="entry name" value="ARM-type_fold"/>
</dbReference>
<dbReference type="Gene3D" id="3.40.1280.10">
    <property type="match status" value="1"/>
</dbReference>
<dbReference type="PANTHER" id="PTHR12029">
    <property type="entry name" value="RNA METHYLTRANSFERASE"/>
    <property type="match status" value="1"/>
</dbReference>
<dbReference type="VEuPathDB" id="FungiDB:CJI97_000312"/>
<dbReference type="Pfam" id="PF00588">
    <property type="entry name" value="SpoU_methylase"/>
    <property type="match status" value="1"/>
</dbReference>
<dbReference type="InterPro" id="IPR044748">
    <property type="entry name" value="Trm3/TARBP1_C"/>
</dbReference>
<evidence type="ECO:0000256" key="2">
    <source>
        <dbReference type="ARBA" id="ARBA00022679"/>
    </source>
</evidence>
<keyword evidence="2" id="KW-0808">Transferase</keyword>
<dbReference type="OMA" id="VTADRWM"/>
<reference evidence="4" key="2">
    <citation type="submission" date="2017-11" db="EMBL/GenBank/DDBJ databases">
        <title>Candida auris genome assembly and annotation.</title>
        <authorList>
            <person name="Munoz J.F."/>
            <person name="Gade L.G."/>
            <person name="Chow N.A."/>
            <person name="Litvintseva A.P."/>
            <person name="Loparev V.N."/>
            <person name="Cuomo C.A."/>
        </authorList>
    </citation>
    <scope>NUCLEOTIDE SEQUENCE</scope>
    <source>
        <strain evidence="4">B8441</strain>
    </source>
</reference>
<organism evidence="4">
    <name type="scientific">Candidozyma auris</name>
    <name type="common">Yeast</name>
    <name type="synonym">Candida auris</name>
    <dbReference type="NCBI Taxonomy" id="498019"/>
    <lineage>
        <taxon>Eukaryota</taxon>
        <taxon>Fungi</taxon>
        <taxon>Dikarya</taxon>
        <taxon>Ascomycota</taxon>
        <taxon>Saccharomycotina</taxon>
        <taxon>Pichiomycetes</taxon>
        <taxon>Metschnikowiaceae</taxon>
        <taxon>Candidozyma</taxon>
    </lineage>
</organism>
<reference evidence="4" key="1">
    <citation type="journal article" date="2017" name="Clin. Infect. Dis.">
        <title>Simultaneous emergence of multidrug-resistant Candida auris on 3 continents confirmed by whole-genome sequencing and epidemiological analyses.</title>
        <authorList>
            <person name="Lockhart S.R."/>
            <person name="Etienne K.A."/>
            <person name="Vallabhaneni S."/>
            <person name="Farooqi J."/>
            <person name="Chowdhary A."/>
            <person name="Govender N.P."/>
            <person name="Colombo A.L."/>
            <person name="Calvo B."/>
            <person name="Cuomo C.A."/>
            <person name="Desjardins C.A."/>
            <person name="Berkow E.L."/>
            <person name="Castanheira M."/>
            <person name="Magobo R.E."/>
            <person name="Jabeen K."/>
            <person name="Asghar R.J."/>
            <person name="Meis J.F."/>
            <person name="Jackson B."/>
            <person name="Chiller T."/>
            <person name="Litvintseva A.P."/>
        </authorList>
    </citation>
    <scope>NUCLEOTIDE SEQUENCE [LARGE SCALE GENOMIC DNA]</scope>
    <source>
        <strain evidence="4">B8441</strain>
    </source>
</reference>
<dbReference type="InterPro" id="IPR001537">
    <property type="entry name" value="SpoU_MeTrfase"/>
</dbReference>
<evidence type="ECO:0000259" key="3">
    <source>
        <dbReference type="Pfam" id="PF00588"/>
    </source>
</evidence>
<dbReference type="EMBL" id="PEKT02000001">
    <property type="protein sequence ID" value="PIS58856.1"/>
    <property type="molecule type" value="Genomic_DNA"/>
</dbReference>
<sequence length="1406" mass="158861">MSLPLKSVAGILTDAQKAAIASTLAQDLSSSENSMALADLIRDVDEDTMKKILPNVKEECLKAVSSGDSEATTSTINYANSSAEICTAILQHVLQLLEASLEGVQILRKGEHYGSEEPLRNEEIFNVVQFLAQFFSNVSLEANPLAEKVDEVVLLFLGHIDDEVSRMALSAIRWRVESIATRASRDEQFATYLWNIVFDSLQPLATKQHTHNAYGLWLRLVSTKNVNLSDDSYFQNSVVSKDNYWKTLQKGLAGNSHEIRKFCLSILRFSLQSISKSFDTEALSWDMAYVKEGLEEWSTYTTLYEIVGIDTSLHQAQGAQNEILDLFTPESRIHPSWGFCLLSTGFKSSMNSVRKYSAQLLLSIKSENLHLLKYGLPYLKSTFLPYMLQSSHFTVRPSNSLTNELSCVYGAQLVNFIANVFHSLKTQEDYDMVSSSILEVLVSIRETFDAVKIYTALGILKGLQGKHVLRYGICDKLIVKLFDDFSEGELFRRALQTTILKLILCFKLENIENFNSIMNTFINFNGTEIVVENQREILEYLKQSQVTSTDILNHLKASGVIIHSSFLWYIFMKMTDSMEDVTELLQKADDQTTLSLTAYDFRVGQMKHLDARLGVIIERAIEGKEIESTYSILSRIPNQNLPLTGDVNIENLWDSLTLNFQSDKFDELLLGMSKLKFLNNVVPLAKRTKGLSEAMELQEVMFSNSTGLKSRNDYYKLREEGIGQLHIHYQRILERHYEPEMDSVLISTLAFGTTHATTLRAICSIILLMLEQKAHDEAAITAAIFGMCESWEELSNERLRLSEKELHWACIDVMFHPVILDKACNEEFVSDAVGAFSQSIIENSYGRRGLIPRMIKRLSDYQVQNPSKFESLSFIPEALVRIACHRQVASHAFKIEPLIGEIYDRELAPAQSSIYENVYGPEEISGKVSLFAILNSIKSERLATALIDCILGENDEFRMVSITKQTDGFEEFVRCSLAKVILSVINKVSSEKVRSGYFEKFNYFIENDPSPLVRIYFEWVIALHLLKNHALSEIYFKKVADSLESHEMKPTTVTIYERILYLMITSLDEKLETKYLTRLLTIIVPAASTNKAITRHFSMSLATSVHEEISRKHLPLDETLITLVENMYKSAVASSAFGQYRSGDALLWDIVNDFDLVSISGGILLRLCDREIDFVTTEQFNRYLTKEQKEILNCPVGRDRIHLWVAKIKADQQHNRDLEEASAASSMPLQTKSGAWSMVMDVKDSATGDDVKRSDLIVVASLVSKAPNLGGICRLCDVLGAGLMTIFDMKMTKNAQFRNVAVTADCWMPMKEVPPSDVRDYLREKKMEGYTLIGLEQTDKSVVLNSELEFPKKSLILLGREKEGIPGELLVELDFCVEIKQVGVVRSMNIQTATAVICHAYSSQHC</sequence>
<dbReference type="InterPro" id="IPR029026">
    <property type="entry name" value="tRNA_m1G_MTases_N"/>
</dbReference>
<accession>A0A2H1A7L3</accession>
<dbReference type="SUPFAM" id="SSF48371">
    <property type="entry name" value="ARM repeat"/>
    <property type="match status" value="1"/>
</dbReference>
<dbReference type="FunFam" id="3.40.1280.10:FF:000022">
    <property type="entry name" value="Trm3p"/>
    <property type="match status" value="1"/>
</dbReference>
<dbReference type="GO" id="GO:0016423">
    <property type="term" value="F:tRNA (guanine) methyltransferase activity"/>
    <property type="evidence" value="ECO:0007669"/>
    <property type="project" value="InterPro"/>
</dbReference>
<dbReference type="InterPro" id="IPR045330">
    <property type="entry name" value="TRM3/TARBP1"/>
</dbReference>
<keyword evidence="1" id="KW-0489">Methyltransferase</keyword>
<dbReference type="InterPro" id="IPR029028">
    <property type="entry name" value="Alpha/beta_knot_MTases"/>
</dbReference>
<dbReference type="EMBL" id="CP076750">
    <property type="protein sequence ID" value="QWW23162.1"/>
    <property type="molecule type" value="Genomic_DNA"/>
</dbReference>
<evidence type="ECO:0000313" key="4">
    <source>
        <dbReference type="EMBL" id="PIS58856.1"/>
    </source>
</evidence>
<dbReference type="VEuPathDB" id="FungiDB:QG37_02471"/>
<dbReference type="VEuPathDB" id="FungiDB:B9J08_000312"/>
<dbReference type="SUPFAM" id="SSF75217">
    <property type="entry name" value="alpha/beta knot"/>
    <property type="match status" value="1"/>
</dbReference>
<protein>
    <recommendedName>
        <fullName evidence="3">tRNA/rRNA methyltransferase SpoU type domain-containing protein</fullName>
    </recommendedName>
</protein>
<dbReference type="GO" id="GO:0030488">
    <property type="term" value="P:tRNA methylation"/>
    <property type="evidence" value="ECO:0007669"/>
    <property type="project" value="InterPro"/>
</dbReference>
<gene>
    <name evidence="4" type="ORF">B9J08_000312</name>
    <name evidence="5" type="ORF">CA7LBN_001963</name>
</gene>
<dbReference type="PANTHER" id="PTHR12029:SF11">
    <property type="entry name" value="METHYLTRANSFERASE TARBP1-RELATED"/>
    <property type="match status" value="1"/>
</dbReference>
<dbReference type="VEuPathDB" id="FungiDB:CJI96_0001036"/>
<name>A0A2H1A7L3_CANAR</name>
<feature type="domain" description="tRNA/rRNA methyltransferase SpoU type" evidence="3">
    <location>
        <begin position="1256"/>
        <end position="1399"/>
    </location>
</feature>
<dbReference type="GO" id="GO:0003723">
    <property type="term" value="F:RNA binding"/>
    <property type="evidence" value="ECO:0007669"/>
    <property type="project" value="InterPro"/>
</dbReference>
<dbReference type="Proteomes" id="UP000825438">
    <property type="component" value="Chromosome II"/>
</dbReference>
<evidence type="ECO:0000256" key="1">
    <source>
        <dbReference type="ARBA" id="ARBA00022603"/>
    </source>
</evidence>
<dbReference type="CDD" id="cd18091">
    <property type="entry name" value="SpoU-like_TRM3-like"/>
    <property type="match status" value="1"/>
</dbReference>
<evidence type="ECO:0000313" key="5">
    <source>
        <dbReference type="EMBL" id="QWW23162.1"/>
    </source>
</evidence>
<reference evidence="5" key="3">
    <citation type="submission" date="2021-06" db="EMBL/GenBank/DDBJ databases">
        <title>Candida auris outbreak in lebanese hospital.</title>
        <authorList>
            <person name="Finianos M."/>
        </authorList>
    </citation>
    <scope>NUCLEOTIDE SEQUENCE</scope>
    <source>
        <strain evidence="5">CA7LBN</strain>
    </source>
</reference>
<dbReference type="VEuPathDB" id="FungiDB:CJJ09_002283"/>